<feature type="region of interest" description="Disordered" evidence="1">
    <location>
        <begin position="1002"/>
        <end position="1089"/>
    </location>
</feature>
<feature type="compositionally biased region" description="Basic residues" evidence="1">
    <location>
        <begin position="1034"/>
        <end position="1046"/>
    </location>
</feature>
<feature type="region of interest" description="Disordered" evidence="1">
    <location>
        <begin position="708"/>
        <end position="751"/>
    </location>
</feature>
<feature type="compositionally biased region" description="Basic and acidic residues" evidence="1">
    <location>
        <begin position="1050"/>
        <end position="1074"/>
    </location>
</feature>
<feature type="compositionally biased region" description="Low complexity" evidence="1">
    <location>
        <begin position="214"/>
        <end position="225"/>
    </location>
</feature>
<feature type="compositionally biased region" description="Low complexity" evidence="1">
    <location>
        <begin position="242"/>
        <end position="273"/>
    </location>
</feature>
<feature type="compositionally biased region" description="Polar residues" evidence="1">
    <location>
        <begin position="393"/>
        <end position="426"/>
    </location>
</feature>
<feature type="compositionally biased region" description="Polar residues" evidence="1">
    <location>
        <begin position="605"/>
        <end position="616"/>
    </location>
</feature>
<feature type="region of interest" description="Disordered" evidence="1">
    <location>
        <begin position="798"/>
        <end position="818"/>
    </location>
</feature>
<sequence length="1089" mass="117236">MDDAWEVVSDFLAEKFGCSSCPLRFSSTHDFDSHKCSPKIRCNGYIHNKACAAAPFNTMEEFLKHFKLKHIRKTACIICCMNFDEEKLRTHPIAEHVEEVPRSVKRFMTVPEERRPSAPKQQPVAKPPPCSTAAIPSTSSDVPPKLLGPFSTPAQTIAEQVPSTSTMVRSSPVPADPSPPAVQQSVKPAAPIFRPFADEEVPSTPSAAAPPPLAATACSATPAAAVHQSPLQVKPAATTIRPSPAEAIPSSSSNAASVQPSAAVKADVSRSTATPPPRRPAILKRLRTPAAAPNPPLSPTVAVARFAMSAAPAAPPAAADAAAENAQADAKILKIVNKVVRRMVDSIVRREDDMRRDAEIRAEGLKRKAERVRIDGATGAFHWTNSSDEAMEVSTSSVNLTPPNTISPVPVASSIQQPKQSESPHSGASLPIEETQSTTAHPISQPQTPFTISPLALDFFANRPQGVVPTLPSSIPPPPINPATQDKAIKEEPLDSSSSSSGPPALSPHPPQETVSSKQPERRIQEVVDITRAPTPPVAPMHEMKREPVEEHQECSIVQQLPASMTVFNKSLLEQGQAARRVPPPLSHHSIQMNAQQNECLNRMPAQSRNQARGQSTQPRTPVPPKPTAPLREVKDEPIDADAPSAPVVPTARKQMTGAPATSAAAAEPMYHTHIEHAAKDHQFCRPDEVAAPSTRDEPASVEVPMDMDHPYSKHGEASASSTSVQPTPSQGPIGMDHQYSKPNLTYTPSASAQPLTIQVRAEDPIADDVEVHVREGSFDSVPITPVDRLRLAPIPPYKSPHEVKEEPAEIDPEADAADEAPRVIERADFASFFSGFKDLSRGVQERIAAAEARAHELRRMAMDDLFDSGIDDGAATGSVDQPPSEVVHEELEPAAHIEDTDDPMDDGPSNSGMNNGTSAADEDPNLEPEAMEDEPVIDPTENLSRPSISRSVTPLRITRRSLRKHIGCDDPMEDGPSTTHVVITTFGREYFSYILIPLHHSTPDHKKKSEKADDSQNGKAKSLVAEAVTPRSCLKRRSSSRKSKAHIVFADKESVPANEAREGYNGQHPEEPAKASSENGSSDKLEKA</sequence>
<gene>
    <name evidence="2" type="primary">WBGene00108605</name>
</gene>
<dbReference type="AlphaFoldDB" id="A0A2A6CSI9"/>
<evidence type="ECO:0000313" key="2">
    <source>
        <dbReference type="EnsemblMetazoa" id="PPA19051.1"/>
    </source>
</evidence>
<feature type="compositionally biased region" description="Polar residues" evidence="1">
    <location>
        <begin position="741"/>
        <end position="751"/>
    </location>
</feature>
<feature type="compositionally biased region" description="Acidic residues" evidence="1">
    <location>
        <begin position="809"/>
        <end position="818"/>
    </location>
</feature>
<organism evidence="2 3">
    <name type="scientific">Pristionchus pacificus</name>
    <name type="common">Parasitic nematode worm</name>
    <dbReference type="NCBI Taxonomy" id="54126"/>
    <lineage>
        <taxon>Eukaryota</taxon>
        <taxon>Metazoa</taxon>
        <taxon>Ecdysozoa</taxon>
        <taxon>Nematoda</taxon>
        <taxon>Chromadorea</taxon>
        <taxon>Rhabditida</taxon>
        <taxon>Rhabditina</taxon>
        <taxon>Diplogasteromorpha</taxon>
        <taxon>Diplogasteroidea</taxon>
        <taxon>Neodiplogasteridae</taxon>
        <taxon>Pristionchus</taxon>
    </lineage>
</organism>
<accession>A0A8R1YIQ6</accession>
<proteinExistence type="predicted"/>
<feature type="compositionally biased region" description="Polar residues" evidence="1">
    <location>
        <begin position="719"/>
        <end position="731"/>
    </location>
</feature>
<feature type="compositionally biased region" description="Low complexity" evidence="1">
    <location>
        <begin position="495"/>
        <end position="504"/>
    </location>
</feature>
<feature type="compositionally biased region" description="Acidic residues" evidence="1">
    <location>
        <begin position="921"/>
        <end position="937"/>
    </location>
</feature>
<accession>A0A2A6CSI9</accession>
<protein>
    <submittedName>
        <fullName evidence="2">Uncharacterized protein</fullName>
    </submittedName>
</protein>
<evidence type="ECO:0000313" key="3">
    <source>
        <dbReference type="Proteomes" id="UP000005239"/>
    </source>
</evidence>
<evidence type="ECO:0000256" key="1">
    <source>
        <dbReference type="SAM" id="MobiDB-lite"/>
    </source>
</evidence>
<feature type="region of interest" description="Disordered" evidence="1">
    <location>
        <begin position="605"/>
        <end position="646"/>
    </location>
</feature>
<feature type="compositionally biased region" description="Polar residues" evidence="1">
    <location>
        <begin position="434"/>
        <end position="450"/>
    </location>
</feature>
<dbReference type="EnsemblMetazoa" id="PPA19051.1">
    <property type="protein sequence ID" value="PPA19051.1"/>
    <property type="gene ID" value="WBGene00108605"/>
</dbReference>
<feature type="region of interest" description="Disordered" evidence="1">
    <location>
        <begin position="393"/>
        <end position="450"/>
    </location>
</feature>
<dbReference type="Proteomes" id="UP000005239">
    <property type="component" value="Unassembled WGS sequence"/>
</dbReference>
<feature type="region of interest" description="Disordered" evidence="1">
    <location>
        <begin position="898"/>
        <end position="949"/>
    </location>
</feature>
<keyword evidence="3" id="KW-1185">Reference proteome</keyword>
<reference evidence="2" key="2">
    <citation type="submission" date="2022-06" db="UniProtKB">
        <authorList>
            <consortium name="EnsemblMetazoa"/>
        </authorList>
    </citation>
    <scope>IDENTIFICATION</scope>
    <source>
        <strain evidence="2">PS312</strain>
    </source>
</reference>
<feature type="compositionally biased region" description="Polar residues" evidence="1">
    <location>
        <begin position="909"/>
        <end position="919"/>
    </location>
</feature>
<name>A0A2A6CSI9_PRIPA</name>
<feature type="compositionally biased region" description="Polar residues" evidence="1">
    <location>
        <begin position="152"/>
        <end position="169"/>
    </location>
</feature>
<reference evidence="3" key="1">
    <citation type="journal article" date="2008" name="Nat. Genet.">
        <title>The Pristionchus pacificus genome provides a unique perspective on nematode lifestyle and parasitism.</title>
        <authorList>
            <person name="Dieterich C."/>
            <person name="Clifton S.W."/>
            <person name="Schuster L.N."/>
            <person name="Chinwalla A."/>
            <person name="Delehaunty K."/>
            <person name="Dinkelacker I."/>
            <person name="Fulton L."/>
            <person name="Fulton R."/>
            <person name="Godfrey J."/>
            <person name="Minx P."/>
            <person name="Mitreva M."/>
            <person name="Roeseler W."/>
            <person name="Tian H."/>
            <person name="Witte H."/>
            <person name="Yang S.P."/>
            <person name="Wilson R.K."/>
            <person name="Sommer R.J."/>
        </authorList>
    </citation>
    <scope>NUCLEOTIDE SEQUENCE [LARGE SCALE GENOMIC DNA]</scope>
    <source>
        <strain evidence="3">PS312</strain>
    </source>
</reference>
<feature type="region of interest" description="Disordered" evidence="1">
    <location>
        <begin position="112"/>
        <end position="298"/>
    </location>
</feature>
<feature type="compositionally biased region" description="Basic and acidic residues" evidence="1">
    <location>
        <begin position="708"/>
        <end position="717"/>
    </location>
</feature>
<feature type="region of interest" description="Disordered" evidence="1">
    <location>
        <begin position="491"/>
        <end position="522"/>
    </location>
</feature>